<dbReference type="InterPro" id="IPR036412">
    <property type="entry name" value="HAD-like_sf"/>
</dbReference>
<evidence type="ECO:0000256" key="3">
    <source>
        <dbReference type="ARBA" id="ARBA00022842"/>
    </source>
</evidence>
<dbReference type="GO" id="GO:0046872">
    <property type="term" value="F:metal ion binding"/>
    <property type="evidence" value="ECO:0007669"/>
    <property type="project" value="UniProtKB-KW"/>
</dbReference>
<keyword evidence="1" id="KW-0479">Metal-binding</keyword>
<dbReference type="PANTHER" id="PTHR46470:SF2">
    <property type="entry name" value="GLYCERALDEHYDE 3-PHOSPHATE PHOSPHATASE"/>
    <property type="match status" value="1"/>
</dbReference>
<keyword evidence="5" id="KW-1185">Reference proteome</keyword>
<dbReference type="Pfam" id="PF00702">
    <property type="entry name" value="Hydrolase"/>
    <property type="match status" value="1"/>
</dbReference>
<keyword evidence="2 4" id="KW-0378">Hydrolase</keyword>
<name>A0A556PP92_9BACI</name>
<dbReference type="RefSeq" id="WP_144088203.1">
    <property type="nucleotide sequence ID" value="NZ_VMHE01000005.1"/>
</dbReference>
<dbReference type="EMBL" id="VMHE01000005">
    <property type="protein sequence ID" value="TSJ66204.1"/>
    <property type="molecule type" value="Genomic_DNA"/>
</dbReference>
<keyword evidence="3" id="KW-0460">Magnesium</keyword>
<gene>
    <name evidence="4" type="ORF">FPQ13_04855</name>
</gene>
<evidence type="ECO:0000313" key="5">
    <source>
        <dbReference type="Proteomes" id="UP000316425"/>
    </source>
</evidence>
<reference evidence="4 5" key="1">
    <citation type="submission" date="2019-07" db="EMBL/GenBank/DDBJ databases">
        <title>Allobacillus sp. nov. SKP isolated from shrimp paste of Euphausiacea.</title>
        <authorList>
            <person name="Kanchanasin P."/>
            <person name="Tanasupawat S."/>
            <person name="Shi W."/>
            <person name="Wu L."/>
            <person name="Ma J."/>
        </authorList>
    </citation>
    <scope>NUCLEOTIDE SEQUENCE [LARGE SCALE GENOMIC DNA]</scope>
    <source>
        <strain evidence="4 5">SKP4-8</strain>
    </source>
</reference>
<dbReference type="InterPro" id="IPR023214">
    <property type="entry name" value="HAD_sf"/>
</dbReference>
<evidence type="ECO:0000313" key="4">
    <source>
        <dbReference type="EMBL" id="TSJ66204.1"/>
    </source>
</evidence>
<proteinExistence type="predicted"/>
<dbReference type="SUPFAM" id="SSF56784">
    <property type="entry name" value="HAD-like"/>
    <property type="match status" value="1"/>
</dbReference>
<dbReference type="GO" id="GO:0016791">
    <property type="term" value="F:phosphatase activity"/>
    <property type="evidence" value="ECO:0007669"/>
    <property type="project" value="TreeGrafter"/>
</dbReference>
<comment type="caution">
    <text evidence="4">The sequence shown here is derived from an EMBL/GenBank/DDBJ whole genome shotgun (WGS) entry which is preliminary data.</text>
</comment>
<organism evidence="4 5">
    <name type="scientific">Allobacillus salarius</name>
    <dbReference type="NCBI Taxonomy" id="1955272"/>
    <lineage>
        <taxon>Bacteria</taxon>
        <taxon>Bacillati</taxon>
        <taxon>Bacillota</taxon>
        <taxon>Bacilli</taxon>
        <taxon>Bacillales</taxon>
        <taxon>Bacillaceae</taxon>
        <taxon>Allobacillus</taxon>
    </lineage>
</organism>
<dbReference type="PANTHER" id="PTHR46470">
    <property type="entry name" value="N-ACYLNEURAMINATE-9-PHOSPHATASE"/>
    <property type="match status" value="1"/>
</dbReference>
<dbReference type="Gene3D" id="3.40.50.1000">
    <property type="entry name" value="HAD superfamily/HAD-like"/>
    <property type="match status" value="1"/>
</dbReference>
<dbReference type="InterPro" id="IPR051400">
    <property type="entry name" value="HAD-like_hydrolase"/>
</dbReference>
<dbReference type="Proteomes" id="UP000316425">
    <property type="component" value="Unassembled WGS sequence"/>
</dbReference>
<evidence type="ECO:0000256" key="1">
    <source>
        <dbReference type="ARBA" id="ARBA00022723"/>
    </source>
</evidence>
<evidence type="ECO:0000256" key="2">
    <source>
        <dbReference type="ARBA" id="ARBA00022801"/>
    </source>
</evidence>
<accession>A0A556PP92</accession>
<protein>
    <submittedName>
        <fullName evidence="4">HAD family hydrolase</fullName>
    </submittedName>
</protein>
<dbReference type="OrthoDB" id="2081981at2"/>
<dbReference type="AlphaFoldDB" id="A0A556PP92"/>
<sequence length="276" mass="31963">MYRNIIEQADVVIFDLDGTLYEGKGHFKLHTENLKSRVRKDLREAFQEKYNEYENGESPLQIGKIYDGERDLIWSWDPFQETLTEARNWDNEVVEVENAPSFMQASDFDFDKWVPIGDGWWPPYAVARHFGVSVDEIKESYNQTKVQMAELEGFLNHTPGLKDYLQELSKRKTLVVCTNSDLEDAKRLLSFLELEQFFVEVIPSALKPVNTKQHFNYVIEKYKVDAEKVVSVGDNFMNEIAPALQLGMSTVWITDVDESPVDDDRLVLTNTLATFE</sequence>